<dbReference type="EMBL" id="JBHLZP010000291">
    <property type="protein sequence ID" value="MFB9836593.1"/>
    <property type="molecule type" value="Genomic_DNA"/>
</dbReference>
<keyword evidence="7" id="KW-0472">Membrane</keyword>
<evidence type="ECO:0000256" key="3">
    <source>
        <dbReference type="ARBA" id="ARBA00023110"/>
    </source>
</evidence>
<dbReference type="PROSITE" id="PS50059">
    <property type="entry name" value="FKBP_PPIASE"/>
    <property type="match status" value="1"/>
</dbReference>
<keyword evidence="7" id="KW-1133">Transmembrane helix</keyword>
<dbReference type="InterPro" id="IPR044609">
    <property type="entry name" value="FKBP2/11"/>
</dbReference>
<comment type="catalytic activity">
    <reaction evidence="1 5">
        <text>[protein]-peptidylproline (omega=180) = [protein]-peptidylproline (omega=0)</text>
        <dbReference type="Rhea" id="RHEA:16237"/>
        <dbReference type="Rhea" id="RHEA-COMP:10747"/>
        <dbReference type="Rhea" id="RHEA-COMP:10748"/>
        <dbReference type="ChEBI" id="CHEBI:83833"/>
        <dbReference type="ChEBI" id="CHEBI:83834"/>
        <dbReference type="EC" id="5.2.1.8"/>
    </reaction>
</comment>
<evidence type="ECO:0000256" key="2">
    <source>
        <dbReference type="ARBA" id="ARBA00013194"/>
    </source>
</evidence>
<evidence type="ECO:0000256" key="5">
    <source>
        <dbReference type="PROSITE-ProRule" id="PRU00277"/>
    </source>
</evidence>
<evidence type="ECO:0000256" key="6">
    <source>
        <dbReference type="SAM" id="MobiDB-lite"/>
    </source>
</evidence>
<keyword evidence="3 5" id="KW-0697">Rotamase</keyword>
<evidence type="ECO:0000256" key="7">
    <source>
        <dbReference type="SAM" id="Phobius"/>
    </source>
</evidence>
<dbReference type="EC" id="5.2.1.8" evidence="2 5"/>
<feature type="compositionally biased region" description="Basic residues" evidence="6">
    <location>
        <begin position="52"/>
        <end position="61"/>
    </location>
</feature>
<evidence type="ECO:0000259" key="8">
    <source>
        <dbReference type="PROSITE" id="PS50059"/>
    </source>
</evidence>
<evidence type="ECO:0000256" key="4">
    <source>
        <dbReference type="ARBA" id="ARBA00023235"/>
    </source>
</evidence>
<proteinExistence type="predicted"/>
<feature type="transmembrane region" description="Helical" evidence="7">
    <location>
        <begin position="67"/>
        <end position="87"/>
    </location>
</feature>
<dbReference type="Pfam" id="PF00254">
    <property type="entry name" value="FKBP_C"/>
    <property type="match status" value="1"/>
</dbReference>
<sequence length="376" mass="39555">MSEVEGREETETEETEETKEPQDSRPKVAMPQARDIGRSEFTPHALGAKTRSAPRKGTRKAARRRQIIYSVAGVVVVLALVGAGIWWETRPAPSVKFKGAFGKAPSVSVPKAKPAVKQSVKELIHGSGPKIGSNDFVVAHLAAYQWAAKSKKSPAPLLDTFKQNKPAAGTANQLTGLPALDKEIVGRTPGTRLELTLPYKVVGDQVAQALKLGTGDDLVLSVDVLKAYGKTASVQGTQQKVDAKLPQVTPGAPGQAPTIKIPSGSAPTKLQVQTLIEGTGKAVAKGQTLIGQYDGVLWRTGKEFDSSYKHGAPAGFPIGVGQVIPAWDKALVGKKIGSRVLVVVPPKEGYGSTGSPQAGIKGSDTLVFVVDILDAI</sequence>
<organism evidence="9 10">
    <name type="scientific">Actinoallomurus acaciae</name>
    <dbReference type="NCBI Taxonomy" id="502577"/>
    <lineage>
        <taxon>Bacteria</taxon>
        <taxon>Bacillati</taxon>
        <taxon>Actinomycetota</taxon>
        <taxon>Actinomycetes</taxon>
        <taxon>Streptosporangiales</taxon>
        <taxon>Thermomonosporaceae</taxon>
        <taxon>Actinoallomurus</taxon>
    </lineage>
</organism>
<dbReference type="InterPro" id="IPR046357">
    <property type="entry name" value="PPIase_dom_sf"/>
</dbReference>
<keyword evidence="4 5" id="KW-0413">Isomerase</keyword>
<protein>
    <recommendedName>
        <fullName evidence="2 5">peptidylprolyl isomerase</fullName>
        <ecNumber evidence="2 5">5.2.1.8</ecNumber>
    </recommendedName>
</protein>
<name>A0ABV5YNG9_9ACTN</name>
<dbReference type="Gene3D" id="3.10.50.40">
    <property type="match status" value="1"/>
</dbReference>
<reference evidence="9 10" key="1">
    <citation type="submission" date="2024-09" db="EMBL/GenBank/DDBJ databases">
        <authorList>
            <person name="Sun Q."/>
            <person name="Mori K."/>
        </authorList>
    </citation>
    <scope>NUCLEOTIDE SEQUENCE [LARGE SCALE GENOMIC DNA]</scope>
    <source>
        <strain evidence="9 10">TBRC 0563</strain>
    </source>
</reference>
<dbReference type="InterPro" id="IPR001179">
    <property type="entry name" value="PPIase_FKBP_dom"/>
</dbReference>
<dbReference type="SUPFAM" id="SSF54534">
    <property type="entry name" value="FKBP-like"/>
    <property type="match status" value="1"/>
</dbReference>
<dbReference type="RefSeq" id="WP_378209403.1">
    <property type="nucleotide sequence ID" value="NZ_JBHLZP010000291.1"/>
</dbReference>
<accession>A0ABV5YNG9</accession>
<dbReference type="GO" id="GO:0003755">
    <property type="term" value="F:peptidyl-prolyl cis-trans isomerase activity"/>
    <property type="evidence" value="ECO:0007669"/>
    <property type="project" value="UniProtKB-EC"/>
</dbReference>
<evidence type="ECO:0000256" key="1">
    <source>
        <dbReference type="ARBA" id="ARBA00000971"/>
    </source>
</evidence>
<feature type="domain" description="PPIase FKBP-type" evidence="8">
    <location>
        <begin position="286"/>
        <end position="376"/>
    </location>
</feature>
<keyword evidence="7" id="KW-0812">Transmembrane</keyword>
<evidence type="ECO:0000313" key="10">
    <source>
        <dbReference type="Proteomes" id="UP001589627"/>
    </source>
</evidence>
<dbReference type="PANTHER" id="PTHR45779">
    <property type="entry name" value="PEPTIDYLPROLYL ISOMERASE"/>
    <property type="match status" value="1"/>
</dbReference>
<comment type="caution">
    <text evidence="9">The sequence shown here is derived from an EMBL/GenBank/DDBJ whole genome shotgun (WGS) entry which is preliminary data.</text>
</comment>
<dbReference type="Proteomes" id="UP001589627">
    <property type="component" value="Unassembled WGS sequence"/>
</dbReference>
<dbReference type="PANTHER" id="PTHR45779:SF7">
    <property type="entry name" value="PEPTIDYLPROLYL ISOMERASE"/>
    <property type="match status" value="1"/>
</dbReference>
<feature type="region of interest" description="Disordered" evidence="6">
    <location>
        <begin position="1"/>
        <end position="61"/>
    </location>
</feature>
<keyword evidence="10" id="KW-1185">Reference proteome</keyword>
<gene>
    <name evidence="9" type="ORF">ACFFNX_30910</name>
</gene>
<evidence type="ECO:0000313" key="9">
    <source>
        <dbReference type="EMBL" id="MFB9836593.1"/>
    </source>
</evidence>